<feature type="compositionally biased region" description="Polar residues" evidence="1">
    <location>
        <begin position="66"/>
        <end position="88"/>
    </location>
</feature>
<keyword evidence="2" id="KW-0472">Membrane</keyword>
<feature type="compositionally biased region" description="Acidic residues" evidence="1">
    <location>
        <begin position="9"/>
        <end position="18"/>
    </location>
</feature>
<dbReference type="AlphaFoldDB" id="K3WMK8"/>
<protein>
    <submittedName>
        <fullName evidence="3">Uncharacterized protein</fullName>
    </submittedName>
</protein>
<keyword evidence="4" id="KW-1185">Reference proteome</keyword>
<reference evidence="4" key="2">
    <citation type="submission" date="2010-04" db="EMBL/GenBank/DDBJ databases">
        <authorList>
            <person name="Buell R."/>
            <person name="Hamilton J."/>
            <person name="Hostetler J."/>
        </authorList>
    </citation>
    <scope>NUCLEOTIDE SEQUENCE [LARGE SCALE GENOMIC DNA]</scope>
    <source>
        <strain evidence="4">DAOM:BR144</strain>
    </source>
</reference>
<dbReference type="HOGENOM" id="CLU_1443721_0_0_1"/>
<dbReference type="EMBL" id="GL376625">
    <property type="status" value="NOT_ANNOTATED_CDS"/>
    <property type="molecule type" value="Genomic_DNA"/>
</dbReference>
<dbReference type="Proteomes" id="UP000019132">
    <property type="component" value="Unassembled WGS sequence"/>
</dbReference>
<reference evidence="4" key="1">
    <citation type="journal article" date="2010" name="Genome Biol.">
        <title>Genome sequence of the necrotrophic plant pathogen Pythium ultimum reveals original pathogenicity mechanisms and effector repertoire.</title>
        <authorList>
            <person name="Levesque C.A."/>
            <person name="Brouwer H."/>
            <person name="Cano L."/>
            <person name="Hamilton J.P."/>
            <person name="Holt C."/>
            <person name="Huitema E."/>
            <person name="Raffaele S."/>
            <person name="Robideau G.P."/>
            <person name="Thines M."/>
            <person name="Win J."/>
            <person name="Zerillo M.M."/>
            <person name="Beakes G.W."/>
            <person name="Boore J.L."/>
            <person name="Busam D."/>
            <person name="Dumas B."/>
            <person name="Ferriera S."/>
            <person name="Fuerstenberg S.I."/>
            <person name="Gachon C.M."/>
            <person name="Gaulin E."/>
            <person name="Govers F."/>
            <person name="Grenville-Briggs L."/>
            <person name="Horner N."/>
            <person name="Hostetler J."/>
            <person name="Jiang R.H."/>
            <person name="Johnson J."/>
            <person name="Krajaejun T."/>
            <person name="Lin H."/>
            <person name="Meijer H.J."/>
            <person name="Moore B."/>
            <person name="Morris P."/>
            <person name="Phuntmart V."/>
            <person name="Puiu D."/>
            <person name="Shetty J."/>
            <person name="Stajich J.E."/>
            <person name="Tripathy S."/>
            <person name="Wawra S."/>
            <person name="van West P."/>
            <person name="Whitty B.R."/>
            <person name="Coutinho P.M."/>
            <person name="Henrissat B."/>
            <person name="Martin F."/>
            <person name="Thomas P.D."/>
            <person name="Tyler B.M."/>
            <person name="De Vries R.P."/>
            <person name="Kamoun S."/>
            <person name="Yandell M."/>
            <person name="Tisserat N."/>
            <person name="Buell C.R."/>
        </authorList>
    </citation>
    <scope>NUCLEOTIDE SEQUENCE</scope>
    <source>
        <strain evidence="4">DAOM:BR144</strain>
    </source>
</reference>
<keyword evidence="2" id="KW-1133">Transmembrane helix</keyword>
<evidence type="ECO:0000256" key="2">
    <source>
        <dbReference type="SAM" id="Phobius"/>
    </source>
</evidence>
<feature type="region of interest" description="Disordered" evidence="1">
    <location>
        <begin position="1"/>
        <end position="27"/>
    </location>
</feature>
<evidence type="ECO:0000313" key="3">
    <source>
        <dbReference type="EnsemblProtists" id="PYU1_T006200"/>
    </source>
</evidence>
<keyword evidence="2" id="KW-0812">Transmembrane</keyword>
<accession>K3WMK8</accession>
<evidence type="ECO:0000256" key="1">
    <source>
        <dbReference type="SAM" id="MobiDB-lite"/>
    </source>
</evidence>
<evidence type="ECO:0000313" key="4">
    <source>
        <dbReference type="Proteomes" id="UP000019132"/>
    </source>
</evidence>
<sequence length="188" mass="19828">MAARGDVVDLLDDSSDGESDARGIPGVRWFASKSCANDLRRPLPAPLRSAAHSTHGRSNSTKELHNSTSGSARSTSDDGPSGNATTKKSGPRVYPTYDDAVKTALAMVASLDAENGRIASISDSTTSSTSNSNSHHLDPVRTTHCCCCKKQTGRKDESCGGESYSWSEGAHAVVVAIIIIILIIIRIQ</sequence>
<reference evidence="3" key="3">
    <citation type="submission" date="2015-02" db="UniProtKB">
        <authorList>
            <consortium name="EnsemblProtists"/>
        </authorList>
    </citation>
    <scope>IDENTIFICATION</scope>
    <source>
        <strain evidence="3">DAOM BR144</strain>
    </source>
</reference>
<name>K3WMK8_GLOUD</name>
<dbReference type="InParanoid" id="K3WMK8"/>
<dbReference type="EnsemblProtists" id="PYU1_T006200">
    <property type="protein sequence ID" value="PYU1_T006200"/>
    <property type="gene ID" value="PYU1_G006188"/>
</dbReference>
<feature type="transmembrane region" description="Helical" evidence="2">
    <location>
        <begin position="169"/>
        <end position="187"/>
    </location>
</feature>
<organism evidence="3 4">
    <name type="scientific">Globisporangium ultimum (strain ATCC 200006 / CBS 805.95 / DAOM BR144)</name>
    <name type="common">Pythium ultimum</name>
    <dbReference type="NCBI Taxonomy" id="431595"/>
    <lineage>
        <taxon>Eukaryota</taxon>
        <taxon>Sar</taxon>
        <taxon>Stramenopiles</taxon>
        <taxon>Oomycota</taxon>
        <taxon>Peronosporomycetes</taxon>
        <taxon>Pythiales</taxon>
        <taxon>Pythiaceae</taxon>
        <taxon>Globisporangium</taxon>
    </lineage>
</organism>
<dbReference type="VEuPathDB" id="FungiDB:PYU1_G006188"/>
<proteinExistence type="predicted"/>
<feature type="region of interest" description="Disordered" evidence="1">
    <location>
        <begin position="40"/>
        <end position="93"/>
    </location>
</feature>